<dbReference type="GeneID" id="39746306"/>
<accession>A0A1Y1JHP3</accession>
<protein>
    <submittedName>
        <fullName evidence="2">Variable surface protein</fullName>
    </submittedName>
</protein>
<reference evidence="3" key="1">
    <citation type="submission" date="2017-04" db="EMBL/GenBank/DDBJ databases">
        <title>Plasmodium gonderi genome.</title>
        <authorList>
            <person name="Arisue N."/>
            <person name="Honma H."/>
            <person name="Kawai S."/>
            <person name="Tougan T."/>
            <person name="Tanabe K."/>
            <person name="Horii T."/>
        </authorList>
    </citation>
    <scope>NUCLEOTIDE SEQUENCE [LARGE SCALE GENOMIC DNA]</scope>
    <source>
        <strain evidence="3">ATCC 30045</strain>
    </source>
</reference>
<organism evidence="2 3">
    <name type="scientific">Plasmodium gonderi</name>
    <dbReference type="NCBI Taxonomy" id="77519"/>
    <lineage>
        <taxon>Eukaryota</taxon>
        <taxon>Sar</taxon>
        <taxon>Alveolata</taxon>
        <taxon>Apicomplexa</taxon>
        <taxon>Aconoidasida</taxon>
        <taxon>Haemosporida</taxon>
        <taxon>Plasmodiidae</taxon>
        <taxon>Plasmodium</taxon>
        <taxon>Plasmodium (Plasmodium)</taxon>
    </lineage>
</organism>
<dbReference type="OrthoDB" id="381419at2759"/>
<comment type="caution">
    <text evidence="2">The sequence shown here is derived from an EMBL/GenBank/DDBJ whole genome shotgun (WGS) entry which is preliminary data.</text>
</comment>
<dbReference type="Pfam" id="PF05795">
    <property type="entry name" value="Plasmodium_Vir"/>
    <property type="match status" value="1"/>
</dbReference>
<sequence length="225" mass="26488">MIELKDFEEKDLCYYFQNFEKFNCNNSIYTECKKYVEYVKYIIPIFDDKEYYCCEEGKGVYDYCSPYIKCLEKLNPKALMIKLELDLQMLRKSEDSVVLDDRIVMHEISMVLPTSDGVSVDFVEERAHVSINPHSTSSEANDASSNFILTMHNIFNSNYFHLSIMLSTILLKNCYIIYSMFLFYNYSTAFGCRLNKTKLKKKNLAHNHYNLIKNELLDNDSEDPL</sequence>
<evidence type="ECO:0000313" key="2">
    <source>
        <dbReference type="EMBL" id="GAW79594.1"/>
    </source>
</evidence>
<keyword evidence="1" id="KW-0472">Membrane</keyword>
<dbReference type="RefSeq" id="XP_028542183.1">
    <property type="nucleotide sequence ID" value="XM_028686382.1"/>
</dbReference>
<keyword evidence="1" id="KW-1133">Transmembrane helix</keyword>
<dbReference type="Proteomes" id="UP000195521">
    <property type="component" value="Unassembled WGS sequence"/>
</dbReference>
<proteinExistence type="predicted"/>
<evidence type="ECO:0000256" key="1">
    <source>
        <dbReference type="SAM" id="Phobius"/>
    </source>
</evidence>
<name>A0A1Y1JHP3_PLAGO</name>
<dbReference type="EMBL" id="BDQF01000005">
    <property type="protein sequence ID" value="GAW79594.1"/>
    <property type="molecule type" value="Genomic_DNA"/>
</dbReference>
<keyword evidence="1" id="KW-0812">Transmembrane</keyword>
<feature type="transmembrane region" description="Helical" evidence="1">
    <location>
        <begin position="175"/>
        <end position="194"/>
    </location>
</feature>
<gene>
    <name evidence="2" type="ORF">PGO_050040</name>
</gene>
<keyword evidence="3" id="KW-1185">Reference proteome</keyword>
<evidence type="ECO:0000313" key="3">
    <source>
        <dbReference type="Proteomes" id="UP000195521"/>
    </source>
</evidence>
<dbReference type="InterPro" id="IPR008780">
    <property type="entry name" value="Plasmodium_Vir"/>
</dbReference>
<dbReference type="AlphaFoldDB" id="A0A1Y1JHP3"/>